<dbReference type="InterPro" id="IPR046357">
    <property type="entry name" value="PPIase_dom_sf"/>
</dbReference>
<dbReference type="Proteomes" id="UP001157418">
    <property type="component" value="Unassembled WGS sequence"/>
</dbReference>
<dbReference type="EC" id="5.2.1.8" evidence="1"/>
<sequence length="77" mass="8401">MLLEKSKVARVDGHLCSALPKAIKTMTREEKVDSIVQPQYAFGEEGVTITSLPNGFSPIPPNSMLHVALELLGILLR</sequence>
<accession>A0AAU9PQM0</accession>
<dbReference type="Pfam" id="PF00254">
    <property type="entry name" value="FKBP_C"/>
    <property type="match status" value="1"/>
</dbReference>
<protein>
    <recommendedName>
        <fullName evidence="1">peptidylprolyl isomerase</fullName>
        <ecNumber evidence="1">5.2.1.8</ecNumber>
    </recommendedName>
</protein>
<dbReference type="GO" id="GO:0003755">
    <property type="term" value="F:peptidyl-prolyl cis-trans isomerase activity"/>
    <property type="evidence" value="ECO:0007669"/>
    <property type="project" value="UniProtKB-KW"/>
</dbReference>
<evidence type="ECO:0000313" key="3">
    <source>
        <dbReference type="EMBL" id="CAH1452675.1"/>
    </source>
</evidence>
<dbReference type="PROSITE" id="PS50059">
    <property type="entry name" value="FKBP_PPIASE"/>
    <property type="match status" value="1"/>
</dbReference>
<dbReference type="SUPFAM" id="SSF54534">
    <property type="entry name" value="FKBP-like"/>
    <property type="match status" value="1"/>
</dbReference>
<evidence type="ECO:0000256" key="1">
    <source>
        <dbReference type="PROSITE-ProRule" id="PRU00277"/>
    </source>
</evidence>
<feature type="domain" description="PPIase FKBP-type" evidence="2">
    <location>
        <begin position="1"/>
        <end position="75"/>
    </location>
</feature>
<dbReference type="AlphaFoldDB" id="A0AAU9PQM0"/>
<dbReference type="Gene3D" id="3.10.50.40">
    <property type="match status" value="1"/>
</dbReference>
<evidence type="ECO:0000313" key="4">
    <source>
        <dbReference type="Proteomes" id="UP001157418"/>
    </source>
</evidence>
<evidence type="ECO:0000259" key="2">
    <source>
        <dbReference type="PROSITE" id="PS50059"/>
    </source>
</evidence>
<name>A0AAU9PQM0_9ASTR</name>
<proteinExistence type="predicted"/>
<dbReference type="EMBL" id="CAKMRJ010005745">
    <property type="protein sequence ID" value="CAH1452675.1"/>
    <property type="molecule type" value="Genomic_DNA"/>
</dbReference>
<comment type="caution">
    <text evidence="3">The sequence shown here is derived from an EMBL/GenBank/DDBJ whole genome shotgun (WGS) entry which is preliminary data.</text>
</comment>
<keyword evidence="1" id="KW-0697">Rotamase</keyword>
<keyword evidence="1" id="KW-0413">Isomerase</keyword>
<comment type="catalytic activity">
    <reaction evidence="1">
        <text>[protein]-peptidylproline (omega=180) = [protein]-peptidylproline (omega=0)</text>
        <dbReference type="Rhea" id="RHEA:16237"/>
        <dbReference type="Rhea" id="RHEA-COMP:10747"/>
        <dbReference type="Rhea" id="RHEA-COMP:10748"/>
        <dbReference type="ChEBI" id="CHEBI:83833"/>
        <dbReference type="ChEBI" id="CHEBI:83834"/>
        <dbReference type="EC" id="5.2.1.8"/>
    </reaction>
</comment>
<gene>
    <name evidence="3" type="ORF">LVIROSA_LOCUS37964</name>
</gene>
<keyword evidence="4" id="KW-1185">Reference proteome</keyword>
<organism evidence="3 4">
    <name type="scientific">Lactuca virosa</name>
    <dbReference type="NCBI Taxonomy" id="75947"/>
    <lineage>
        <taxon>Eukaryota</taxon>
        <taxon>Viridiplantae</taxon>
        <taxon>Streptophyta</taxon>
        <taxon>Embryophyta</taxon>
        <taxon>Tracheophyta</taxon>
        <taxon>Spermatophyta</taxon>
        <taxon>Magnoliopsida</taxon>
        <taxon>eudicotyledons</taxon>
        <taxon>Gunneridae</taxon>
        <taxon>Pentapetalae</taxon>
        <taxon>asterids</taxon>
        <taxon>campanulids</taxon>
        <taxon>Asterales</taxon>
        <taxon>Asteraceae</taxon>
        <taxon>Cichorioideae</taxon>
        <taxon>Cichorieae</taxon>
        <taxon>Lactucinae</taxon>
        <taxon>Lactuca</taxon>
    </lineage>
</organism>
<reference evidence="3 4" key="1">
    <citation type="submission" date="2022-01" db="EMBL/GenBank/DDBJ databases">
        <authorList>
            <person name="Xiong W."/>
            <person name="Schranz E."/>
        </authorList>
    </citation>
    <scope>NUCLEOTIDE SEQUENCE [LARGE SCALE GENOMIC DNA]</scope>
</reference>
<dbReference type="InterPro" id="IPR001179">
    <property type="entry name" value="PPIase_FKBP_dom"/>
</dbReference>